<sequence length="309" mass="34701">MRLSPLFKQHALTLAGLVLAANAGLLVYLAAGTLKAWAEINWMDVAGEGGTCLILCGWLVMLLRGRPAGRVTRLLSLGLCFIAFSMWMDTLDEFIRLPDDAVWDNWLETAPMPLGMLLLTLGMYHLQQEQHAITAQMRKREQLFREHRLFDKLTPLSGARYLRQHLQQAMAQAASEQQALSLVVVDLDDFNQINQRYGQEEGDLVLQVVAQLLLLNLRQQDILCRLAGDRFVAALPNTGERQAQAMAEALRQSIAHLAHHTGRHGERLHLTATVASVMALDEDEDHLLKRLNHALAQAKSRQTRQVQRA</sequence>
<gene>
    <name evidence="5" type="ORF">B8W72_19375</name>
</gene>
<dbReference type="PANTHER" id="PTHR45138:SF9">
    <property type="entry name" value="DIGUANYLATE CYCLASE DGCM-RELATED"/>
    <property type="match status" value="1"/>
</dbReference>
<evidence type="ECO:0000313" key="6">
    <source>
        <dbReference type="Proteomes" id="UP000196082"/>
    </source>
</evidence>
<name>A0A1Y3KSG6_PSEPU</name>
<accession>A0A1Y3KSG6</accession>
<organism evidence="5 6">
    <name type="scientific">Pseudomonas putida</name>
    <name type="common">Arthrobacter siderocapsulatus</name>
    <dbReference type="NCBI Taxonomy" id="303"/>
    <lineage>
        <taxon>Bacteria</taxon>
        <taxon>Pseudomonadati</taxon>
        <taxon>Pseudomonadota</taxon>
        <taxon>Gammaproteobacteria</taxon>
        <taxon>Pseudomonadales</taxon>
        <taxon>Pseudomonadaceae</taxon>
        <taxon>Pseudomonas</taxon>
    </lineage>
</organism>
<dbReference type="InterPro" id="IPR000160">
    <property type="entry name" value="GGDEF_dom"/>
</dbReference>
<dbReference type="EMBL" id="NFSB01000083">
    <property type="protein sequence ID" value="OUM28809.1"/>
    <property type="molecule type" value="Genomic_DNA"/>
</dbReference>
<feature type="domain" description="GGDEF" evidence="4">
    <location>
        <begin position="178"/>
        <end position="309"/>
    </location>
</feature>
<dbReference type="EC" id="2.7.7.65" evidence="1"/>
<proteinExistence type="predicted"/>
<comment type="caution">
    <text evidence="5">The sequence shown here is derived from an EMBL/GenBank/DDBJ whole genome shotgun (WGS) entry which is preliminary data.</text>
</comment>
<evidence type="ECO:0000313" key="5">
    <source>
        <dbReference type="EMBL" id="OUM28809.1"/>
    </source>
</evidence>
<evidence type="ECO:0000256" key="2">
    <source>
        <dbReference type="ARBA" id="ARBA00034247"/>
    </source>
</evidence>
<keyword evidence="3" id="KW-1133">Transmembrane helix</keyword>
<keyword evidence="3" id="KW-0472">Membrane</keyword>
<feature type="transmembrane region" description="Helical" evidence="3">
    <location>
        <begin position="110"/>
        <end position="127"/>
    </location>
</feature>
<feature type="transmembrane region" description="Helical" evidence="3">
    <location>
        <begin position="40"/>
        <end position="62"/>
    </location>
</feature>
<keyword evidence="3" id="KW-0812">Transmembrane</keyword>
<evidence type="ECO:0000259" key="4">
    <source>
        <dbReference type="PROSITE" id="PS50887"/>
    </source>
</evidence>
<dbReference type="InterPro" id="IPR050469">
    <property type="entry name" value="Diguanylate_Cyclase"/>
</dbReference>
<dbReference type="PROSITE" id="PS50887">
    <property type="entry name" value="GGDEF"/>
    <property type="match status" value="1"/>
</dbReference>
<dbReference type="GO" id="GO:0043709">
    <property type="term" value="P:cell adhesion involved in single-species biofilm formation"/>
    <property type="evidence" value="ECO:0007669"/>
    <property type="project" value="TreeGrafter"/>
</dbReference>
<dbReference type="Proteomes" id="UP000196082">
    <property type="component" value="Unassembled WGS sequence"/>
</dbReference>
<dbReference type="RefSeq" id="WP_086977293.1">
    <property type="nucleotide sequence ID" value="NZ_NFSB01000083.1"/>
</dbReference>
<evidence type="ECO:0000256" key="3">
    <source>
        <dbReference type="SAM" id="Phobius"/>
    </source>
</evidence>
<dbReference type="AlphaFoldDB" id="A0A1Y3KSG6"/>
<dbReference type="CDD" id="cd01949">
    <property type="entry name" value="GGDEF"/>
    <property type="match status" value="1"/>
</dbReference>
<dbReference type="GO" id="GO:1902201">
    <property type="term" value="P:negative regulation of bacterial-type flagellum-dependent cell motility"/>
    <property type="evidence" value="ECO:0007669"/>
    <property type="project" value="TreeGrafter"/>
</dbReference>
<dbReference type="PANTHER" id="PTHR45138">
    <property type="entry name" value="REGULATORY COMPONENTS OF SENSORY TRANSDUCTION SYSTEM"/>
    <property type="match status" value="1"/>
</dbReference>
<dbReference type="InterPro" id="IPR029787">
    <property type="entry name" value="Nucleotide_cyclase"/>
</dbReference>
<reference evidence="5 6" key="1">
    <citation type="submission" date="2017-05" db="EMBL/GenBank/DDBJ databases">
        <title>Whole genome sequence of Pseudomonas putida isolate 1312 commercialized as a biostimulant.</title>
        <authorList>
            <person name="Crovadore J."/>
            <person name="Blanc P."/>
            <person name="Chablais R."/>
            <person name="Cochard B."/>
            <person name="Grizard D."/>
            <person name="Lefort F."/>
        </authorList>
    </citation>
    <scope>NUCLEOTIDE SEQUENCE [LARGE SCALE GENOMIC DNA]</scope>
    <source>
        <strain evidence="5 6">1312</strain>
    </source>
</reference>
<dbReference type="Pfam" id="PF00990">
    <property type="entry name" value="GGDEF"/>
    <property type="match status" value="1"/>
</dbReference>
<dbReference type="GO" id="GO:0052621">
    <property type="term" value="F:diguanylate cyclase activity"/>
    <property type="evidence" value="ECO:0007669"/>
    <property type="project" value="UniProtKB-EC"/>
</dbReference>
<dbReference type="SUPFAM" id="SSF55073">
    <property type="entry name" value="Nucleotide cyclase"/>
    <property type="match status" value="1"/>
</dbReference>
<dbReference type="Gene3D" id="3.30.70.270">
    <property type="match status" value="1"/>
</dbReference>
<evidence type="ECO:0000256" key="1">
    <source>
        <dbReference type="ARBA" id="ARBA00012528"/>
    </source>
</evidence>
<dbReference type="GO" id="GO:0005886">
    <property type="term" value="C:plasma membrane"/>
    <property type="evidence" value="ECO:0007669"/>
    <property type="project" value="TreeGrafter"/>
</dbReference>
<comment type="catalytic activity">
    <reaction evidence="2">
        <text>2 GTP = 3',3'-c-di-GMP + 2 diphosphate</text>
        <dbReference type="Rhea" id="RHEA:24898"/>
        <dbReference type="ChEBI" id="CHEBI:33019"/>
        <dbReference type="ChEBI" id="CHEBI:37565"/>
        <dbReference type="ChEBI" id="CHEBI:58805"/>
        <dbReference type="EC" id="2.7.7.65"/>
    </reaction>
</comment>
<dbReference type="InterPro" id="IPR043128">
    <property type="entry name" value="Rev_trsase/Diguanyl_cyclase"/>
</dbReference>
<feature type="transmembrane region" description="Helical" evidence="3">
    <location>
        <begin position="12"/>
        <end position="34"/>
    </location>
</feature>
<protein>
    <recommendedName>
        <fullName evidence="1">diguanylate cyclase</fullName>
        <ecNumber evidence="1">2.7.7.65</ecNumber>
    </recommendedName>
</protein>
<feature type="transmembrane region" description="Helical" evidence="3">
    <location>
        <begin position="74"/>
        <end position="90"/>
    </location>
</feature>
<dbReference type="NCBIfam" id="TIGR00254">
    <property type="entry name" value="GGDEF"/>
    <property type="match status" value="1"/>
</dbReference>
<dbReference type="SMART" id="SM00267">
    <property type="entry name" value="GGDEF"/>
    <property type="match status" value="1"/>
</dbReference>